<evidence type="ECO:0000313" key="2">
    <source>
        <dbReference type="EMBL" id="AGA92397.1"/>
    </source>
</evidence>
<sequence>MNPYLHPVWSEWIRGAHHGGAQALQNLALHLYNSREWPVNLGYICSMSDDHWEAALAMILDYRENGENNREFMAMCEAIAEERSERTAVEARDDDSGQDMAGS</sequence>
<keyword evidence="2" id="KW-0614">Plasmid</keyword>
<organism evidence="2 3">
    <name type="scientific">Thioflavicoccus mobilis 8321</name>
    <dbReference type="NCBI Taxonomy" id="765912"/>
    <lineage>
        <taxon>Bacteria</taxon>
        <taxon>Pseudomonadati</taxon>
        <taxon>Pseudomonadota</taxon>
        <taxon>Gammaproteobacteria</taxon>
        <taxon>Chromatiales</taxon>
        <taxon>Chromatiaceae</taxon>
        <taxon>Thioflavicoccus</taxon>
    </lineage>
</organism>
<dbReference type="KEGG" id="tmb:Thimo_3745"/>
<feature type="compositionally biased region" description="Basic and acidic residues" evidence="1">
    <location>
        <begin position="83"/>
        <end position="95"/>
    </location>
</feature>
<protein>
    <submittedName>
        <fullName evidence="2">Uncharacterized protein</fullName>
    </submittedName>
</protein>
<dbReference type="RefSeq" id="WP_015282516.1">
    <property type="nucleotide sequence ID" value="NC_019941.1"/>
</dbReference>
<dbReference type="Proteomes" id="UP000010816">
    <property type="component" value="Plasmid pTHIMO01"/>
</dbReference>
<keyword evidence="3" id="KW-1185">Reference proteome</keyword>
<reference evidence="2 3" key="1">
    <citation type="submission" date="2011-09" db="EMBL/GenBank/DDBJ databases">
        <title>Complete sequence of plasmid of Thioflavicoccus mobilis 8321.</title>
        <authorList>
            <consortium name="US DOE Joint Genome Institute"/>
            <person name="Lucas S."/>
            <person name="Han J."/>
            <person name="Lapidus A."/>
            <person name="Cheng J.-F."/>
            <person name="Goodwin L."/>
            <person name="Pitluck S."/>
            <person name="Peters L."/>
            <person name="Ovchinnikova G."/>
            <person name="Lu M."/>
            <person name="Detter J.C."/>
            <person name="Han C."/>
            <person name="Tapia R."/>
            <person name="Land M."/>
            <person name="Hauser L."/>
            <person name="Kyrpides N."/>
            <person name="Ivanova N."/>
            <person name="Pagani I."/>
            <person name="Vogl K."/>
            <person name="Liu Z."/>
            <person name="Imhoff J."/>
            <person name="Thiel V."/>
            <person name="Frigaard N.-U."/>
            <person name="Bryant D."/>
            <person name="Woyke T."/>
        </authorList>
    </citation>
    <scope>NUCLEOTIDE SEQUENCE [LARGE SCALE GENOMIC DNA]</scope>
    <source>
        <strain evidence="2 3">8321</strain>
        <plasmid evidence="3">Plasmid pTHIMO01</plasmid>
    </source>
</reference>
<name>L0H2V1_9GAMM</name>
<proteinExistence type="predicted"/>
<evidence type="ECO:0000256" key="1">
    <source>
        <dbReference type="SAM" id="MobiDB-lite"/>
    </source>
</evidence>
<gene>
    <name evidence="2" type="ORF">Thimo_3745</name>
</gene>
<dbReference type="AlphaFoldDB" id="L0H2V1"/>
<dbReference type="EMBL" id="CP003052">
    <property type="protein sequence ID" value="AGA92397.1"/>
    <property type="molecule type" value="Genomic_DNA"/>
</dbReference>
<geneLocation type="plasmid" evidence="2 3">
    <name>pTHIMO01</name>
</geneLocation>
<feature type="region of interest" description="Disordered" evidence="1">
    <location>
        <begin position="83"/>
        <end position="103"/>
    </location>
</feature>
<dbReference type="HOGENOM" id="CLU_178622_0_0_6"/>
<dbReference type="OrthoDB" id="5772606at2"/>
<accession>L0H2V1</accession>
<evidence type="ECO:0000313" key="3">
    <source>
        <dbReference type="Proteomes" id="UP000010816"/>
    </source>
</evidence>